<dbReference type="Proteomes" id="UP000593567">
    <property type="component" value="Unassembled WGS sequence"/>
</dbReference>
<organism evidence="1 2">
    <name type="scientific">Bugula neritina</name>
    <name type="common">Brown bryozoan</name>
    <name type="synonym">Sertularia neritina</name>
    <dbReference type="NCBI Taxonomy" id="10212"/>
    <lineage>
        <taxon>Eukaryota</taxon>
        <taxon>Metazoa</taxon>
        <taxon>Spiralia</taxon>
        <taxon>Lophotrochozoa</taxon>
        <taxon>Bryozoa</taxon>
        <taxon>Gymnolaemata</taxon>
        <taxon>Cheilostomatida</taxon>
        <taxon>Flustrina</taxon>
        <taxon>Buguloidea</taxon>
        <taxon>Bugulidae</taxon>
        <taxon>Bugula</taxon>
    </lineage>
</organism>
<evidence type="ECO:0000313" key="1">
    <source>
        <dbReference type="EMBL" id="KAF6030624.1"/>
    </source>
</evidence>
<dbReference type="EMBL" id="VXIV02001682">
    <property type="protein sequence ID" value="KAF6030624.1"/>
    <property type="molecule type" value="Genomic_DNA"/>
</dbReference>
<accession>A0A7J7JY17</accession>
<comment type="caution">
    <text evidence="1">The sequence shown here is derived from an EMBL/GenBank/DDBJ whole genome shotgun (WGS) entry which is preliminary data.</text>
</comment>
<protein>
    <submittedName>
        <fullName evidence="1">Uncharacterized protein</fullName>
    </submittedName>
</protein>
<proteinExistence type="predicted"/>
<gene>
    <name evidence="1" type="ORF">EB796_011031</name>
</gene>
<sequence length="93" mass="10429">MNNMFELLGEGDDEDEDPLILPNVDAATLDKVIQCIFEISPVIGGGSCNFAIVIVPFEQKRRERHGSLSIYKAVLVNSNREFFISKVKQTMII</sequence>
<name>A0A7J7JY17_BUGNE</name>
<evidence type="ECO:0000313" key="2">
    <source>
        <dbReference type="Proteomes" id="UP000593567"/>
    </source>
</evidence>
<dbReference type="AlphaFoldDB" id="A0A7J7JY17"/>
<reference evidence="1" key="1">
    <citation type="submission" date="2020-06" db="EMBL/GenBank/DDBJ databases">
        <title>Draft genome of Bugula neritina, a colonial animal packing powerful symbionts and potential medicines.</title>
        <authorList>
            <person name="Rayko M."/>
        </authorList>
    </citation>
    <scope>NUCLEOTIDE SEQUENCE [LARGE SCALE GENOMIC DNA]</scope>
    <source>
        <strain evidence="1">Kwan_BN1</strain>
    </source>
</reference>
<keyword evidence="2" id="KW-1185">Reference proteome</keyword>